<keyword evidence="1" id="KW-0812">Transmembrane</keyword>
<sequence>MFGHQFPTYLPIAFFVILLVTAAIVGRWLVKNDKNYKGIIKK</sequence>
<name>A0ABV7YV54_9BACT</name>
<evidence type="ECO:0000313" key="2">
    <source>
        <dbReference type="EMBL" id="MFC3809946.1"/>
    </source>
</evidence>
<keyword evidence="1" id="KW-0472">Membrane</keyword>
<dbReference type="Proteomes" id="UP001595616">
    <property type="component" value="Unassembled WGS sequence"/>
</dbReference>
<dbReference type="RefSeq" id="WP_379835620.1">
    <property type="nucleotide sequence ID" value="NZ_JBHRYQ010000001.1"/>
</dbReference>
<evidence type="ECO:0000313" key="3">
    <source>
        <dbReference type="Proteomes" id="UP001595616"/>
    </source>
</evidence>
<feature type="transmembrane region" description="Helical" evidence="1">
    <location>
        <begin position="12"/>
        <end position="30"/>
    </location>
</feature>
<accession>A0ABV7YV54</accession>
<proteinExistence type="predicted"/>
<dbReference type="EMBL" id="JBHRYQ010000001">
    <property type="protein sequence ID" value="MFC3809946.1"/>
    <property type="molecule type" value="Genomic_DNA"/>
</dbReference>
<reference evidence="3" key="1">
    <citation type="journal article" date="2019" name="Int. J. Syst. Evol. Microbiol.">
        <title>The Global Catalogue of Microorganisms (GCM) 10K type strain sequencing project: providing services to taxonomists for standard genome sequencing and annotation.</title>
        <authorList>
            <consortium name="The Broad Institute Genomics Platform"/>
            <consortium name="The Broad Institute Genome Sequencing Center for Infectious Disease"/>
            <person name="Wu L."/>
            <person name="Ma J."/>
        </authorList>
    </citation>
    <scope>NUCLEOTIDE SEQUENCE [LARGE SCALE GENOMIC DNA]</scope>
    <source>
        <strain evidence="3">CECT 7956</strain>
    </source>
</reference>
<evidence type="ECO:0000256" key="1">
    <source>
        <dbReference type="SAM" id="Phobius"/>
    </source>
</evidence>
<keyword evidence="1" id="KW-1133">Transmembrane helix</keyword>
<protein>
    <submittedName>
        <fullName evidence="2">Uncharacterized protein</fullName>
    </submittedName>
</protein>
<keyword evidence="3" id="KW-1185">Reference proteome</keyword>
<organism evidence="2 3">
    <name type="scientific">Lacihabitans lacunae</name>
    <dbReference type="NCBI Taxonomy" id="1028214"/>
    <lineage>
        <taxon>Bacteria</taxon>
        <taxon>Pseudomonadati</taxon>
        <taxon>Bacteroidota</taxon>
        <taxon>Cytophagia</taxon>
        <taxon>Cytophagales</taxon>
        <taxon>Leadbetterellaceae</taxon>
        <taxon>Lacihabitans</taxon>
    </lineage>
</organism>
<comment type="caution">
    <text evidence="2">The sequence shown here is derived from an EMBL/GenBank/DDBJ whole genome shotgun (WGS) entry which is preliminary data.</text>
</comment>
<gene>
    <name evidence="2" type="ORF">ACFOOI_04725</name>
</gene>